<reference evidence="3" key="1">
    <citation type="submission" date="2016-10" db="EMBL/GenBank/DDBJ databases">
        <authorList>
            <person name="Varghese N."/>
            <person name="Submissions S."/>
        </authorList>
    </citation>
    <scope>NUCLEOTIDE SEQUENCE [LARGE SCALE GENOMIC DNA]</scope>
    <source>
        <strain evidence="3">CGMCC 1.7061</strain>
    </source>
</reference>
<keyword evidence="1" id="KW-0812">Transmembrane</keyword>
<protein>
    <submittedName>
        <fullName evidence="2">Flp/Fap pilin component</fullName>
    </submittedName>
</protein>
<dbReference type="OrthoDB" id="10013092at2"/>
<dbReference type="Proteomes" id="UP000198519">
    <property type="component" value="Unassembled WGS sequence"/>
</dbReference>
<dbReference type="EMBL" id="FOUE01000001">
    <property type="protein sequence ID" value="SFL99421.1"/>
    <property type="molecule type" value="Genomic_DNA"/>
</dbReference>
<accession>A0A1I4M835</accession>
<evidence type="ECO:0000313" key="3">
    <source>
        <dbReference type="Proteomes" id="UP000198519"/>
    </source>
</evidence>
<keyword evidence="1" id="KW-1133">Transmembrane helix</keyword>
<dbReference type="AlphaFoldDB" id="A0A1I4M835"/>
<feature type="transmembrane region" description="Helical" evidence="1">
    <location>
        <begin position="32"/>
        <end position="50"/>
    </location>
</feature>
<evidence type="ECO:0000313" key="2">
    <source>
        <dbReference type="EMBL" id="SFL99421.1"/>
    </source>
</evidence>
<sequence>MKLTSVRNATTKAFVKAQLAMTSPKQQKGATALEYIVLAAAIIIVVGVLASDAGGLKTAMSDAFTGLFDSAENAGQ</sequence>
<keyword evidence="1" id="KW-0472">Membrane</keyword>
<evidence type="ECO:0000256" key="1">
    <source>
        <dbReference type="SAM" id="Phobius"/>
    </source>
</evidence>
<proteinExistence type="predicted"/>
<name>A0A1I4M835_9GAMM</name>
<dbReference type="RefSeq" id="WP_092020670.1">
    <property type="nucleotide sequence ID" value="NZ_FOUE01000001.1"/>
</dbReference>
<gene>
    <name evidence="2" type="ORF">SAMN04487963_0910</name>
</gene>
<keyword evidence="3" id="KW-1185">Reference proteome</keyword>
<organism evidence="2 3">
    <name type="scientific">Marinobacter zhejiangensis</name>
    <dbReference type="NCBI Taxonomy" id="488535"/>
    <lineage>
        <taxon>Bacteria</taxon>
        <taxon>Pseudomonadati</taxon>
        <taxon>Pseudomonadota</taxon>
        <taxon>Gammaproteobacteria</taxon>
        <taxon>Pseudomonadales</taxon>
        <taxon>Marinobacteraceae</taxon>
        <taxon>Marinobacter</taxon>
    </lineage>
</organism>
<dbReference type="STRING" id="488535.SAMN04487963_0910"/>